<proteinExistence type="predicted"/>
<evidence type="ECO:0000313" key="3">
    <source>
        <dbReference type="Proteomes" id="UP000054826"/>
    </source>
</evidence>
<sequence>MPEQSLLLLTVHVQVPLQKSILCQSTVGFEGFRLASRIRVALLVETITFHQSCSAVQDGEALLNKMQLLHPLKRGAAMSILYVFVQHTLHSAASLMVPSRMEFACRKHTKRSEYSSQSAGFEMSSSSNEPPVGGCRLICLRVRASSSAVALCLFFHALSSRLLVNILMAHFHTYYSSPRQSPLSLPKDMSHSSPLQYKEGFHRRGNWGSDLSGHEGLSPGTTHGSRRRRLGTGRDGRFYCRSSASASAKPAMSNAAVQQ</sequence>
<dbReference type="Proteomes" id="UP000054826">
    <property type="component" value="Unassembled WGS sequence"/>
</dbReference>
<organism evidence="2 3">
    <name type="scientific">Trichinella pseudospiralis</name>
    <name type="common">Parasitic roundworm</name>
    <dbReference type="NCBI Taxonomy" id="6337"/>
    <lineage>
        <taxon>Eukaryota</taxon>
        <taxon>Metazoa</taxon>
        <taxon>Ecdysozoa</taxon>
        <taxon>Nematoda</taxon>
        <taxon>Enoplea</taxon>
        <taxon>Dorylaimia</taxon>
        <taxon>Trichinellida</taxon>
        <taxon>Trichinellidae</taxon>
        <taxon>Trichinella</taxon>
    </lineage>
</organism>
<accession>A0A0V1IWI0</accession>
<dbReference type="EMBL" id="JYDV01000171">
    <property type="protein sequence ID" value="KRZ27108.1"/>
    <property type="molecule type" value="Genomic_DNA"/>
</dbReference>
<name>A0A0V1IWI0_TRIPS</name>
<gene>
    <name evidence="2" type="ORF">T4C_9703</name>
</gene>
<evidence type="ECO:0000256" key="1">
    <source>
        <dbReference type="SAM" id="MobiDB-lite"/>
    </source>
</evidence>
<protein>
    <submittedName>
        <fullName evidence="2">Uncharacterized protein</fullName>
    </submittedName>
</protein>
<evidence type="ECO:0000313" key="2">
    <source>
        <dbReference type="EMBL" id="KRZ27108.1"/>
    </source>
</evidence>
<dbReference type="AlphaFoldDB" id="A0A0V1IWI0"/>
<reference evidence="2 3" key="1">
    <citation type="submission" date="2015-01" db="EMBL/GenBank/DDBJ databases">
        <title>Evolution of Trichinella species and genotypes.</title>
        <authorList>
            <person name="Korhonen P.K."/>
            <person name="Edoardo P."/>
            <person name="Giuseppe L.R."/>
            <person name="Gasser R.B."/>
        </authorList>
    </citation>
    <scope>NUCLEOTIDE SEQUENCE [LARGE SCALE GENOMIC DNA]</scope>
    <source>
        <strain evidence="2">ISS176</strain>
    </source>
</reference>
<feature type="region of interest" description="Disordered" evidence="1">
    <location>
        <begin position="208"/>
        <end position="235"/>
    </location>
</feature>
<comment type="caution">
    <text evidence="2">The sequence shown here is derived from an EMBL/GenBank/DDBJ whole genome shotgun (WGS) entry which is preliminary data.</text>
</comment>